<protein>
    <submittedName>
        <fullName evidence="3">Iron complex transport system substrate-binding protein</fullName>
    </submittedName>
</protein>
<dbReference type="Proteomes" id="UP000249453">
    <property type="component" value="Unassembled WGS sequence"/>
</dbReference>
<dbReference type="EMBL" id="QLMK01000028">
    <property type="protein sequence ID" value="RAK24685.1"/>
    <property type="molecule type" value="Genomic_DNA"/>
</dbReference>
<keyword evidence="1" id="KW-0732">Signal</keyword>
<dbReference type="PANTHER" id="PTHR30535">
    <property type="entry name" value="VITAMIN B12-BINDING PROTEIN"/>
    <property type="match status" value="1"/>
</dbReference>
<dbReference type="PANTHER" id="PTHR30535:SF4">
    <property type="entry name" value="HEMIN-BINDING PERIPLASMIC PROTEIN HMUT"/>
    <property type="match status" value="1"/>
</dbReference>
<dbReference type="CDD" id="cd01149">
    <property type="entry name" value="HutB"/>
    <property type="match status" value="1"/>
</dbReference>
<dbReference type="SUPFAM" id="SSF53807">
    <property type="entry name" value="Helical backbone' metal receptor"/>
    <property type="match status" value="1"/>
</dbReference>
<accession>A0A364JRM9</accession>
<dbReference type="Gene3D" id="3.40.50.1980">
    <property type="entry name" value="Nitrogenase molybdenum iron protein domain"/>
    <property type="match status" value="2"/>
</dbReference>
<dbReference type="AlphaFoldDB" id="A0A364JRM9"/>
<evidence type="ECO:0000256" key="1">
    <source>
        <dbReference type="SAM" id="SignalP"/>
    </source>
</evidence>
<feature type="domain" description="Fe/B12 periplasmic-binding" evidence="2">
    <location>
        <begin position="40"/>
        <end position="297"/>
    </location>
</feature>
<name>A0A364JRM9_9HYPH</name>
<keyword evidence="4" id="KW-1185">Reference proteome</keyword>
<proteinExistence type="predicted"/>
<comment type="caution">
    <text evidence="3">The sequence shown here is derived from an EMBL/GenBank/DDBJ whole genome shotgun (WGS) entry which is preliminary data.</text>
</comment>
<reference evidence="3 4" key="1">
    <citation type="submission" date="2018-06" db="EMBL/GenBank/DDBJ databases">
        <title>Genomic Encyclopedia of Type Strains, Phase IV (KMG-IV): sequencing the most valuable type-strain genomes for metagenomic binning, comparative biology and taxonomic classification.</title>
        <authorList>
            <person name="Goeker M."/>
        </authorList>
    </citation>
    <scope>NUCLEOTIDE SEQUENCE [LARGE SCALE GENOMIC DNA]</scope>
    <source>
        <strain evidence="3 4">DSM 26720</strain>
    </source>
</reference>
<gene>
    <name evidence="3" type="ORF">C7374_1284</name>
</gene>
<dbReference type="InterPro" id="IPR002491">
    <property type="entry name" value="ABC_transptr_periplasmic_BD"/>
</dbReference>
<dbReference type="Pfam" id="PF01497">
    <property type="entry name" value="Peripla_BP_2"/>
    <property type="match status" value="1"/>
</dbReference>
<evidence type="ECO:0000313" key="3">
    <source>
        <dbReference type="EMBL" id="RAK24685.1"/>
    </source>
</evidence>
<organism evidence="3 4">
    <name type="scientific">Falsochrobactrum ovis</name>
    <dbReference type="NCBI Taxonomy" id="1293442"/>
    <lineage>
        <taxon>Bacteria</taxon>
        <taxon>Pseudomonadati</taxon>
        <taxon>Pseudomonadota</taxon>
        <taxon>Alphaproteobacteria</taxon>
        <taxon>Hyphomicrobiales</taxon>
        <taxon>Brucellaceae</taxon>
        <taxon>Falsochrobactrum</taxon>
    </lineage>
</organism>
<evidence type="ECO:0000313" key="4">
    <source>
        <dbReference type="Proteomes" id="UP000249453"/>
    </source>
</evidence>
<feature type="chain" id="PRO_5016834179" evidence="1">
    <location>
        <begin position="30"/>
        <end position="297"/>
    </location>
</feature>
<dbReference type="InterPro" id="IPR050902">
    <property type="entry name" value="ABC_Transporter_SBP"/>
</dbReference>
<evidence type="ECO:0000259" key="2">
    <source>
        <dbReference type="PROSITE" id="PS50983"/>
    </source>
</evidence>
<dbReference type="RefSeq" id="WP_111576506.1">
    <property type="nucleotide sequence ID" value="NZ_JBHEEY010000031.1"/>
</dbReference>
<sequence>MYQLFSFQCSKVAYAALALFIASTDIVFASPFQKFEDTSRIVSIGGSITEIIYALGAEELLVARDQTSTYPEEATALADVGYMRRLSPEGVLSVNPSGILMLEGSGPQETIDVLNRASVPIVTVPDAHSAESVIQKIEIVGQALGLDQEARKLADSVAKNLNAVQKLIENKKERKRVLFILSAQGGRINAAGKGTAADGIIRLSGGVNAIDAFEGYKQLTDEAIDKAAPDVILTMNIGADSVLNEDLLKNPALAHTPAGRNNKIIQMNSLYLLGFGPRTGAASRELAQKLYGTGDEK</sequence>
<dbReference type="OrthoDB" id="9797736at2"/>
<feature type="signal peptide" evidence="1">
    <location>
        <begin position="1"/>
        <end position="29"/>
    </location>
</feature>
<dbReference type="PROSITE" id="PS50983">
    <property type="entry name" value="FE_B12_PBP"/>
    <property type="match status" value="1"/>
</dbReference>